<organism evidence="1 2">
    <name type="scientific">Morus notabilis</name>
    <dbReference type="NCBI Taxonomy" id="981085"/>
    <lineage>
        <taxon>Eukaryota</taxon>
        <taxon>Viridiplantae</taxon>
        <taxon>Streptophyta</taxon>
        <taxon>Embryophyta</taxon>
        <taxon>Tracheophyta</taxon>
        <taxon>Spermatophyta</taxon>
        <taxon>Magnoliopsida</taxon>
        <taxon>eudicotyledons</taxon>
        <taxon>Gunneridae</taxon>
        <taxon>Pentapetalae</taxon>
        <taxon>rosids</taxon>
        <taxon>fabids</taxon>
        <taxon>Rosales</taxon>
        <taxon>Moraceae</taxon>
        <taxon>Moreae</taxon>
        <taxon>Morus</taxon>
    </lineage>
</organism>
<keyword evidence="2" id="KW-1185">Reference proteome</keyword>
<dbReference type="EMBL" id="KE346191">
    <property type="protein sequence ID" value="EXC29347.1"/>
    <property type="molecule type" value="Genomic_DNA"/>
</dbReference>
<reference evidence="2" key="1">
    <citation type="submission" date="2013-01" db="EMBL/GenBank/DDBJ databases">
        <title>Draft Genome Sequence of a Mulberry Tree, Morus notabilis C.K. Schneid.</title>
        <authorList>
            <person name="He N."/>
            <person name="Zhao S."/>
        </authorList>
    </citation>
    <scope>NUCLEOTIDE SEQUENCE</scope>
</reference>
<evidence type="ECO:0000313" key="1">
    <source>
        <dbReference type="EMBL" id="EXC29347.1"/>
    </source>
</evidence>
<protein>
    <submittedName>
        <fullName evidence="1">Uncharacterized protein</fullName>
    </submittedName>
</protein>
<accession>W9S6R0</accession>
<gene>
    <name evidence="1" type="ORF">L484_021655</name>
</gene>
<name>W9S6R0_9ROSA</name>
<sequence>MEINLSGYLIKSSILVLGGNESRNPRLSLKTHYLVILNNLFKSATVIPQDDHRSWVLILHHQGWPRTGNNY</sequence>
<proteinExistence type="predicted"/>
<evidence type="ECO:0000313" key="2">
    <source>
        <dbReference type="Proteomes" id="UP000030645"/>
    </source>
</evidence>
<dbReference type="Proteomes" id="UP000030645">
    <property type="component" value="Unassembled WGS sequence"/>
</dbReference>
<dbReference type="AlphaFoldDB" id="W9S6R0"/>